<evidence type="ECO:0000313" key="1">
    <source>
        <dbReference type="EMBL" id="SVE61117.1"/>
    </source>
</evidence>
<accession>A0A383EW61</accession>
<feature type="non-terminal residue" evidence="1">
    <location>
        <position position="28"/>
    </location>
</feature>
<protein>
    <submittedName>
        <fullName evidence="1">Uncharacterized protein</fullName>
    </submittedName>
</protein>
<name>A0A383EW61_9ZZZZ</name>
<sequence length="28" mass="3161">MEFTKDRRVFLQTAAKLGLSAGAFLIFE</sequence>
<dbReference type="EMBL" id="UINC01229416">
    <property type="protein sequence ID" value="SVE61117.1"/>
    <property type="molecule type" value="Genomic_DNA"/>
</dbReference>
<organism evidence="1">
    <name type="scientific">marine metagenome</name>
    <dbReference type="NCBI Taxonomy" id="408172"/>
    <lineage>
        <taxon>unclassified sequences</taxon>
        <taxon>metagenomes</taxon>
        <taxon>ecological metagenomes</taxon>
    </lineage>
</organism>
<proteinExistence type="predicted"/>
<gene>
    <name evidence="1" type="ORF">METZ01_LOCUS513971</name>
</gene>
<dbReference type="AlphaFoldDB" id="A0A383EW61"/>
<reference evidence="1" key="1">
    <citation type="submission" date="2018-05" db="EMBL/GenBank/DDBJ databases">
        <authorList>
            <person name="Lanie J.A."/>
            <person name="Ng W.-L."/>
            <person name="Kazmierczak K.M."/>
            <person name="Andrzejewski T.M."/>
            <person name="Davidsen T.M."/>
            <person name="Wayne K.J."/>
            <person name="Tettelin H."/>
            <person name="Glass J.I."/>
            <person name="Rusch D."/>
            <person name="Podicherti R."/>
            <person name="Tsui H.-C.T."/>
            <person name="Winkler M.E."/>
        </authorList>
    </citation>
    <scope>NUCLEOTIDE SEQUENCE</scope>
</reference>